<feature type="transmembrane region" description="Helical" evidence="1">
    <location>
        <begin position="20"/>
        <end position="46"/>
    </location>
</feature>
<dbReference type="Proteomes" id="UP000759298">
    <property type="component" value="Unassembled WGS sequence"/>
</dbReference>
<feature type="transmembrane region" description="Helical" evidence="1">
    <location>
        <begin position="181"/>
        <end position="197"/>
    </location>
</feature>
<keyword evidence="1" id="KW-1133">Transmembrane helix</keyword>
<feature type="transmembrane region" description="Helical" evidence="1">
    <location>
        <begin position="58"/>
        <end position="78"/>
    </location>
</feature>
<dbReference type="RefSeq" id="WP_222824724.1">
    <property type="nucleotide sequence ID" value="NZ_JAHWXP010000002.1"/>
</dbReference>
<accession>A0ABS7PDM7</accession>
<evidence type="ECO:0000313" key="4">
    <source>
        <dbReference type="Proteomes" id="UP000759298"/>
    </source>
</evidence>
<evidence type="ECO:0000259" key="2">
    <source>
        <dbReference type="Pfam" id="PF02517"/>
    </source>
</evidence>
<dbReference type="PANTHER" id="PTHR43592">
    <property type="entry name" value="CAAX AMINO TERMINAL PROTEASE"/>
    <property type="match status" value="1"/>
</dbReference>
<dbReference type="InterPro" id="IPR003675">
    <property type="entry name" value="Rce1/LyrA-like_dom"/>
</dbReference>
<evidence type="ECO:0000256" key="1">
    <source>
        <dbReference type="SAM" id="Phobius"/>
    </source>
</evidence>
<organism evidence="3 4">
    <name type="scientific">Alteriqipengyuania abyssalis</name>
    <dbReference type="NCBI Taxonomy" id="2860200"/>
    <lineage>
        <taxon>Bacteria</taxon>
        <taxon>Pseudomonadati</taxon>
        <taxon>Pseudomonadota</taxon>
        <taxon>Alphaproteobacteria</taxon>
        <taxon>Sphingomonadales</taxon>
        <taxon>Erythrobacteraceae</taxon>
        <taxon>Alteriqipengyuania</taxon>
    </lineage>
</organism>
<comment type="caution">
    <text evidence="3">The sequence shown here is derived from an EMBL/GenBank/DDBJ whole genome shotgun (WGS) entry which is preliminary data.</text>
</comment>
<keyword evidence="3" id="KW-0378">Hydrolase</keyword>
<feature type="domain" description="CAAX prenyl protease 2/Lysostaphin resistance protein A-like" evidence="2">
    <location>
        <begin position="145"/>
        <end position="239"/>
    </location>
</feature>
<keyword evidence="1" id="KW-0812">Transmembrane</keyword>
<name>A0ABS7PDM7_9SPHN</name>
<dbReference type="EMBL" id="JAHWXP010000002">
    <property type="protein sequence ID" value="MBY8337175.1"/>
    <property type="molecule type" value="Genomic_DNA"/>
</dbReference>
<feature type="transmembrane region" description="Helical" evidence="1">
    <location>
        <begin position="141"/>
        <end position="160"/>
    </location>
</feature>
<sequence>MKQRSLARNRLRRLSWLRFVLQLATVAGVYLGVSVAVPFGFLLASGGDAQNFVMTNPMLLSSAVLSMAAALIVARAWLASDGCLRHAWSIRPPVNPRRTLGLAALGLGGIVALFGLGGMAIDALDLPKVDISMITDLATAGPVSFALWIVLVAWFAAGFGEELLYRGFLMDRLMRLRGMRGAKWPAAIIQATIFGLAHLYQGLGGVLVTATVGLFLAWLRIANRGNLWACILAHAAVDTLMLSLAYSESLGWLS</sequence>
<keyword evidence="1" id="KW-0472">Membrane</keyword>
<feature type="transmembrane region" description="Helical" evidence="1">
    <location>
        <begin position="203"/>
        <end position="219"/>
    </location>
</feature>
<gene>
    <name evidence="3" type="ORF">KYN89_08940</name>
</gene>
<keyword evidence="3" id="KW-0482">Metalloprotease</keyword>
<keyword evidence="3" id="KW-0645">Protease</keyword>
<reference evidence="3 4" key="1">
    <citation type="submission" date="2021-07" db="EMBL/GenBank/DDBJ databases">
        <title>Alteriqipengyuania abyssalis NZ-12B nov, sp.nov isolated from deep sea sponge in pacific ocean.</title>
        <authorList>
            <person name="Tareen S."/>
            <person name="Wink J."/>
        </authorList>
    </citation>
    <scope>NUCLEOTIDE SEQUENCE [LARGE SCALE GENOMIC DNA]</scope>
    <source>
        <strain evidence="3 4">NZ-12B</strain>
    </source>
</reference>
<feature type="transmembrane region" description="Helical" evidence="1">
    <location>
        <begin position="99"/>
        <end position="121"/>
    </location>
</feature>
<dbReference type="GO" id="GO:0008237">
    <property type="term" value="F:metallopeptidase activity"/>
    <property type="evidence" value="ECO:0007669"/>
    <property type="project" value="UniProtKB-KW"/>
</dbReference>
<evidence type="ECO:0000313" key="3">
    <source>
        <dbReference type="EMBL" id="MBY8337175.1"/>
    </source>
</evidence>
<keyword evidence="4" id="KW-1185">Reference proteome</keyword>
<feature type="transmembrane region" description="Helical" evidence="1">
    <location>
        <begin position="226"/>
        <end position="246"/>
    </location>
</feature>
<protein>
    <submittedName>
        <fullName evidence="3">CPBP family intramembrane metalloprotease</fullName>
    </submittedName>
</protein>
<dbReference type="PANTHER" id="PTHR43592:SF15">
    <property type="entry name" value="CAAX AMINO TERMINAL PROTEASE FAMILY PROTEIN"/>
    <property type="match status" value="1"/>
</dbReference>
<proteinExistence type="predicted"/>
<dbReference type="Pfam" id="PF02517">
    <property type="entry name" value="Rce1-like"/>
    <property type="match status" value="1"/>
</dbReference>